<evidence type="ECO:0000313" key="3">
    <source>
        <dbReference type="Proteomes" id="UP000198803"/>
    </source>
</evidence>
<gene>
    <name evidence="2" type="ORF">SAMN05444163_3005</name>
</gene>
<name>A0ABY0PJ04_9BRAD</name>
<proteinExistence type="predicted"/>
<protein>
    <submittedName>
        <fullName evidence="2">Uncharacterized protein</fullName>
    </submittedName>
</protein>
<dbReference type="Proteomes" id="UP000198803">
    <property type="component" value="Chromosome I"/>
</dbReference>
<dbReference type="EMBL" id="LT629693">
    <property type="protein sequence ID" value="SDI50978.1"/>
    <property type="molecule type" value="Genomic_DNA"/>
</dbReference>
<accession>A0ABY0PJ04</accession>
<organism evidence="2 3">
    <name type="scientific">Bradyrhizobium ottawaense</name>
    <dbReference type="NCBI Taxonomy" id="931866"/>
    <lineage>
        <taxon>Bacteria</taxon>
        <taxon>Pseudomonadati</taxon>
        <taxon>Pseudomonadota</taxon>
        <taxon>Alphaproteobacteria</taxon>
        <taxon>Hyphomicrobiales</taxon>
        <taxon>Nitrobacteraceae</taxon>
        <taxon>Bradyrhizobium</taxon>
    </lineage>
</organism>
<sequence>MAYAPLVGQDGGSRKSDLPDGTSGIFLREGLDSLLVICPSGKFTTKKDRDTAAVLSPKRFCRYSVQTLVVFMPLSASVLVL</sequence>
<keyword evidence="3" id="KW-1185">Reference proteome</keyword>
<reference evidence="2 3" key="1">
    <citation type="submission" date="2016-10" db="EMBL/GenBank/DDBJ databases">
        <authorList>
            <person name="Varghese N."/>
            <person name="Submissions S."/>
        </authorList>
    </citation>
    <scope>NUCLEOTIDE SEQUENCE [LARGE SCALE GENOMIC DNA]</scope>
    <source>
        <strain evidence="2 3">GAS524</strain>
    </source>
</reference>
<feature type="region of interest" description="Disordered" evidence="1">
    <location>
        <begin position="1"/>
        <end position="20"/>
    </location>
</feature>
<evidence type="ECO:0000313" key="2">
    <source>
        <dbReference type="EMBL" id="SDI50978.1"/>
    </source>
</evidence>
<evidence type="ECO:0000256" key="1">
    <source>
        <dbReference type="SAM" id="MobiDB-lite"/>
    </source>
</evidence>